<proteinExistence type="predicted"/>
<dbReference type="EMBL" id="CP000482">
    <property type="protein sequence ID" value="ABL00309.1"/>
    <property type="molecule type" value="Genomic_DNA"/>
</dbReference>
<evidence type="ECO:0000313" key="2">
    <source>
        <dbReference type="Proteomes" id="UP000006732"/>
    </source>
</evidence>
<protein>
    <submittedName>
        <fullName evidence="1">Uncharacterized protein</fullName>
    </submittedName>
</protein>
<sequence length="108" mass="12428">MAKCVVCILTNTLEHGDDNNCDQYQYESVFYNCLTFFAFYGSYPLDIHFCELVHDLFSFHCLIPAQEEYHLFLPGDGGCIIDNHFQPYFRLHPVPPFHSQLAALSGES</sequence>
<evidence type="ECO:0000313" key="1">
    <source>
        <dbReference type="EMBL" id="ABL00309.1"/>
    </source>
</evidence>
<gene>
    <name evidence="1" type="ordered locus">Ppro_2706</name>
</gene>
<organism evidence="1 2">
    <name type="scientific">Pelobacter propionicus (strain DSM 2379 / NBRC 103807 / OttBd1)</name>
    <dbReference type="NCBI Taxonomy" id="338966"/>
    <lineage>
        <taxon>Bacteria</taxon>
        <taxon>Pseudomonadati</taxon>
        <taxon>Thermodesulfobacteriota</taxon>
        <taxon>Desulfuromonadia</taxon>
        <taxon>Desulfuromonadales</taxon>
        <taxon>Desulfuromonadaceae</taxon>
        <taxon>Pelobacter</taxon>
    </lineage>
</organism>
<dbReference type="Proteomes" id="UP000006732">
    <property type="component" value="Chromosome"/>
</dbReference>
<dbReference type="KEGG" id="ppd:Ppro_2706"/>
<dbReference type="AlphaFoldDB" id="A1ASI8"/>
<name>A1ASI8_PELPD</name>
<reference evidence="1 2" key="1">
    <citation type="submission" date="2006-10" db="EMBL/GenBank/DDBJ databases">
        <title>Complete sequence of chromosome of Pelobacter propionicus DSM 2379.</title>
        <authorList>
            <consortium name="US DOE Joint Genome Institute"/>
            <person name="Copeland A."/>
            <person name="Lucas S."/>
            <person name="Lapidus A."/>
            <person name="Barry K."/>
            <person name="Detter J.C."/>
            <person name="Glavina del Rio T."/>
            <person name="Hammon N."/>
            <person name="Israni S."/>
            <person name="Dalin E."/>
            <person name="Tice H."/>
            <person name="Pitluck S."/>
            <person name="Saunders E."/>
            <person name="Brettin T."/>
            <person name="Bruce D."/>
            <person name="Han C."/>
            <person name="Tapia R."/>
            <person name="Schmutz J."/>
            <person name="Larimer F."/>
            <person name="Land M."/>
            <person name="Hauser L."/>
            <person name="Kyrpides N."/>
            <person name="Kim E."/>
            <person name="Lovley D."/>
            <person name="Richardson P."/>
        </authorList>
    </citation>
    <scope>NUCLEOTIDE SEQUENCE [LARGE SCALE GENOMIC DNA]</scope>
    <source>
        <strain evidence="2">DSM 2379 / NBRC 103807 / OttBd1</strain>
    </source>
</reference>
<dbReference type="HOGENOM" id="CLU_2194464_0_0_7"/>
<accession>A1ASI8</accession>
<keyword evidence="2" id="KW-1185">Reference proteome</keyword>